<dbReference type="RefSeq" id="WP_084386111.1">
    <property type="nucleotide sequence ID" value="NZ_MEHT01000007.1"/>
</dbReference>
<dbReference type="GO" id="GO:0016740">
    <property type="term" value="F:transferase activity"/>
    <property type="evidence" value="ECO:0007669"/>
    <property type="project" value="UniProtKB-KW"/>
</dbReference>
<dbReference type="Proteomes" id="UP000249364">
    <property type="component" value="Unassembled WGS sequence"/>
</dbReference>
<name>A0A2W7R6N0_9RHOB</name>
<feature type="domain" description="Spore protein YkvP/CgeB glycosyl transferase-like" evidence="1">
    <location>
        <begin position="214"/>
        <end position="339"/>
    </location>
</feature>
<reference evidence="2 3" key="1">
    <citation type="submission" date="2018-06" db="EMBL/GenBank/DDBJ databases">
        <title>Genomic Encyclopedia of Archaeal and Bacterial Type Strains, Phase II (KMG-II): from individual species to whole genera.</title>
        <authorList>
            <person name="Goeker M."/>
        </authorList>
    </citation>
    <scope>NUCLEOTIDE SEQUENCE [LARGE SCALE GENOMIC DNA]</scope>
    <source>
        <strain evidence="2 3">DSM 13087</strain>
    </source>
</reference>
<dbReference type="STRING" id="121821.GCA_001870675_01796"/>
<proteinExistence type="predicted"/>
<dbReference type="OrthoDB" id="429264at2"/>
<evidence type="ECO:0000259" key="1">
    <source>
        <dbReference type="Pfam" id="PF13524"/>
    </source>
</evidence>
<dbReference type="InterPro" id="IPR055259">
    <property type="entry name" value="YkvP/CgeB_Glyco_trans-like"/>
</dbReference>
<dbReference type="EMBL" id="QKZQ01000004">
    <property type="protein sequence ID" value="PZX46315.1"/>
    <property type="molecule type" value="Genomic_DNA"/>
</dbReference>
<keyword evidence="2" id="KW-0808">Transferase</keyword>
<accession>A0A2W7R6N0</accession>
<dbReference type="Pfam" id="PF13524">
    <property type="entry name" value="Glyco_trans_1_2"/>
    <property type="match status" value="1"/>
</dbReference>
<comment type="caution">
    <text evidence="2">The sequence shown here is derived from an EMBL/GenBank/DDBJ whole genome shotgun (WGS) entry which is preliminary data.</text>
</comment>
<evidence type="ECO:0000313" key="2">
    <source>
        <dbReference type="EMBL" id="PZX46315.1"/>
    </source>
</evidence>
<sequence length="374" mass="43127">MRQCLLMGTFNMDPRAWSGVLWEFTDVISQIENTDIVAPSDRFFDPSKRLPFRDRMDARFRHKLDMYVARMPKVTLDRDYDLAVYTCQFLHQLKELPQIRFWRDRARKAAVFLLEAWPDTFAREAQTLAKLDQFDHVFVLNGSSIPELARYTSAPISQLSTATDVLRMTPVPDHPRRVVDLCCIGRNNPTIHAELLALAQEKGLFYHYDVWKNQTVGAGWEDVRRFNADLIRRSRYYLVWDPAHKNARNQHAGTAQVLTTRYFEGMAGGAVVLGSAPDCPEYRAAFDWPDAVIPLEHNAARVIASLDDDPARIARVRAQNISQSLRRHDWAHRWRQILATFELRPTADHLARETKLEELAQSICPQKTLAAVRS</sequence>
<keyword evidence="3" id="KW-1185">Reference proteome</keyword>
<dbReference type="AlphaFoldDB" id="A0A2W7R6N0"/>
<protein>
    <submittedName>
        <fullName evidence="2">Glycosyl transferase family 1</fullName>
    </submittedName>
</protein>
<organism evidence="2 3">
    <name type="scientific">Roseinatronobacter thiooxidans</name>
    <dbReference type="NCBI Taxonomy" id="121821"/>
    <lineage>
        <taxon>Bacteria</taxon>
        <taxon>Pseudomonadati</taxon>
        <taxon>Pseudomonadota</taxon>
        <taxon>Alphaproteobacteria</taxon>
        <taxon>Rhodobacterales</taxon>
        <taxon>Paracoccaceae</taxon>
        <taxon>Roseinatronobacter</taxon>
    </lineage>
</organism>
<evidence type="ECO:0000313" key="3">
    <source>
        <dbReference type="Proteomes" id="UP000249364"/>
    </source>
</evidence>
<gene>
    <name evidence="2" type="ORF">LY56_01288</name>
</gene>